<reference evidence="8 9" key="1">
    <citation type="submission" date="2017-11" db="EMBL/GenBank/DDBJ databases">
        <title>Draft genome sequence of Bacillus pumilus 51_5il from lake Gorkoye (Russia: Novosibirsk region).</title>
        <authorList>
            <person name="Shipova A.A."/>
            <person name="Rozanov A.S."/>
            <person name="Bryanskaya A.V."/>
            <person name="Peltek S.E."/>
        </authorList>
    </citation>
    <scope>NUCLEOTIDE SEQUENCE [LARGE SCALE GENOMIC DNA]</scope>
    <source>
        <strain evidence="8 9">51_5il</strain>
    </source>
</reference>
<keyword evidence="4" id="KW-0680">Restriction system</keyword>
<evidence type="ECO:0000256" key="2">
    <source>
        <dbReference type="ARBA" id="ARBA00022679"/>
    </source>
</evidence>
<dbReference type="PANTHER" id="PTHR10629">
    <property type="entry name" value="CYTOSINE-SPECIFIC METHYLTRANSFERASE"/>
    <property type="match status" value="1"/>
</dbReference>
<evidence type="ECO:0000256" key="3">
    <source>
        <dbReference type="ARBA" id="ARBA00022691"/>
    </source>
</evidence>
<dbReference type="GO" id="GO:0009307">
    <property type="term" value="P:DNA restriction-modification system"/>
    <property type="evidence" value="ECO:0007669"/>
    <property type="project" value="UniProtKB-KW"/>
</dbReference>
<dbReference type="Proteomes" id="UP000230768">
    <property type="component" value="Unassembled WGS sequence"/>
</dbReference>
<dbReference type="GO" id="GO:0044027">
    <property type="term" value="P:negative regulation of gene expression via chromosomal CpG island methylation"/>
    <property type="evidence" value="ECO:0007669"/>
    <property type="project" value="TreeGrafter"/>
</dbReference>
<evidence type="ECO:0000256" key="1">
    <source>
        <dbReference type="ARBA" id="ARBA00022603"/>
    </source>
</evidence>
<dbReference type="EMBL" id="PEKP01000009">
    <property type="protein sequence ID" value="PIK27180.1"/>
    <property type="molecule type" value="Genomic_DNA"/>
</dbReference>
<dbReference type="PANTHER" id="PTHR10629:SF52">
    <property type="entry name" value="DNA (CYTOSINE-5)-METHYLTRANSFERASE 1"/>
    <property type="match status" value="1"/>
</dbReference>
<comment type="similarity">
    <text evidence="5 6">Belongs to the class I-like SAM-binding methyltransferase superfamily. C5-methyltransferase family.</text>
</comment>
<dbReference type="GO" id="GO:0003677">
    <property type="term" value="F:DNA binding"/>
    <property type="evidence" value="ECO:0007669"/>
    <property type="project" value="TreeGrafter"/>
</dbReference>
<dbReference type="InterPro" id="IPR050390">
    <property type="entry name" value="C5-Methyltransferase"/>
</dbReference>
<dbReference type="PRINTS" id="PR00105">
    <property type="entry name" value="C5METTRFRASE"/>
</dbReference>
<dbReference type="InterPro" id="IPR001525">
    <property type="entry name" value="C5_MeTfrase"/>
</dbReference>
<evidence type="ECO:0000313" key="8">
    <source>
        <dbReference type="EMBL" id="PIK27180.1"/>
    </source>
</evidence>
<dbReference type="InterPro" id="IPR031303">
    <property type="entry name" value="C5_meth_CS"/>
</dbReference>
<evidence type="ECO:0000256" key="6">
    <source>
        <dbReference type="RuleBase" id="RU000416"/>
    </source>
</evidence>
<sequence length="580" mass="66968">MKKFKVMDLFAGAGGLSNGFEQTGRFEVKVAVEINENARKTFKINHHNDVILHEDITKLQYTDENGEKIGEFCDIDVVIGGPPCQGFSNANRQQNTLISSNNNLVKEYLRAIEEIRPLAFVMENVKSMESEKHKFFLSEGDEVELDKLEIEPVEEHIKIGRSTLYSVNLRNFLMDAYKQRKDLTPFMISNELFSKLNTLLKHAKKKSPMDLLNFIEKEANYKFFMKVINKQWHSQHCEYWNSLYQLDWTDLGEKLKNLLDKTTGDLTSYTDSLENILEAQKVIRKISEVIKNKVLLFDIEENNDDIEIIIKSFNVFNYIKRKFTKLGYALNEDKYIFNAAHYGVAQERSRLVLMGIKETSLKKEAVITPEPLFHNRKEFNKIYDAIGDLENISPGVNVKDDELDKTSHQPLLNSPLNDYLNNIDKVYNHVRTESGEVALKRFKALKEGQNFHNLDESLKTTYTDHSRTQNTIYRRLAYNEPSDTVLNARKSMWVHPIIDRAISIREAARLQSFRDSYKFCGSKDSQYQQIGNAVPPLLARAVAEGILQSLGEEVEENIREILLPKHVVENCVYSGMKVRG</sequence>
<evidence type="ECO:0000313" key="9">
    <source>
        <dbReference type="Proteomes" id="UP000230768"/>
    </source>
</evidence>
<feature type="active site" evidence="5">
    <location>
        <position position="84"/>
    </location>
</feature>
<dbReference type="RefSeq" id="WP_099727289.1">
    <property type="nucleotide sequence ID" value="NZ_PEKP01000009.1"/>
</dbReference>
<dbReference type="AlphaFoldDB" id="A0A2G8IUJ9"/>
<dbReference type="Gene3D" id="3.90.120.10">
    <property type="entry name" value="DNA Methylase, subunit A, domain 2"/>
    <property type="match status" value="1"/>
</dbReference>
<gene>
    <name evidence="8" type="ORF">CTV99_09235</name>
</gene>
<evidence type="ECO:0000256" key="7">
    <source>
        <dbReference type="RuleBase" id="RU000417"/>
    </source>
</evidence>
<name>A0A2G8IUJ9_BACPU</name>
<dbReference type="PROSITE" id="PS00095">
    <property type="entry name" value="C5_MTASE_2"/>
    <property type="match status" value="1"/>
</dbReference>
<dbReference type="InterPro" id="IPR018117">
    <property type="entry name" value="C5_DNA_meth_AS"/>
</dbReference>
<keyword evidence="3 5" id="KW-0949">S-adenosyl-L-methionine</keyword>
<dbReference type="EC" id="2.1.1.37" evidence="7"/>
<comment type="caution">
    <text evidence="8">The sequence shown here is derived from an EMBL/GenBank/DDBJ whole genome shotgun (WGS) entry which is preliminary data.</text>
</comment>
<dbReference type="Pfam" id="PF00145">
    <property type="entry name" value="DNA_methylase"/>
    <property type="match status" value="2"/>
</dbReference>
<dbReference type="Gene3D" id="3.40.50.150">
    <property type="entry name" value="Vaccinia Virus protein VP39"/>
    <property type="match status" value="2"/>
</dbReference>
<dbReference type="InterPro" id="IPR029063">
    <property type="entry name" value="SAM-dependent_MTases_sf"/>
</dbReference>
<protein>
    <recommendedName>
        <fullName evidence="7">Cytosine-specific methyltransferase</fullName>
        <ecNumber evidence="7">2.1.1.37</ecNumber>
    </recommendedName>
</protein>
<evidence type="ECO:0000256" key="4">
    <source>
        <dbReference type="ARBA" id="ARBA00022747"/>
    </source>
</evidence>
<evidence type="ECO:0000256" key="5">
    <source>
        <dbReference type="PROSITE-ProRule" id="PRU01016"/>
    </source>
</evidence>
<proteinExistence type="inferred from homology"/>
<dbReference type="SUPFAM" id="SSF53335">
    <property type="entry name" value="S-adenosyl-L-methionine-dependent methyltransferases"/>
    <property type="match status" value="1"/>
</dbReference>
<dbReference type="GO" id="GO:0032259">
    <property type="term" value="P:methylation"/>
    <property type="evidence" value="ECO:0007669"/>
    <property type="project" value="UniProtKB-KW"/>
</dbReference>
<dbReference type="NCBIfam" id="TIGR00675">
    <property type="entry name" value="dcm"/>
    <property type="match status" value="1"/>
</dbReference>
<keyword evidence="2 5" id="KW-0808">Transferase</keyword>
<accession>A0A2G8IUJ9</accession>
<dbReference type="PROSITE" id="PS51679">
    <property type="entry name" value="SAM_MT_C5"/>
    <property type="match status" value="1"/>
</dbReference>
<comment type="catalytic activity">
    <reaction evidence="7">
        <text>a 2'-deoxycytidine in DNA + S-adenosyl-L-methionine = a 5-methyl-2'-deoxycytidine in DNA + S-adenosyl-L-homocysteine + H(+)</text>
        <dbReference type="Rhea" id="RHEA:13681"/>
        <dbReference type="Rhea" id="RHEA-COMP:11369"/>
        <dbReference type="Rhea" id="RHEA-COMP:11370"/>
        <dbReference type="ChEBI" id="CHEBI:15378"/>
        <dbReference type="ChEBI" id="CHEBI:57856"/>
        <dbReference type="ChEBI" id="CHEBI:59789"/>
        <dbReference type="ChEBI" id="CHEBI:85452"/>
        <dbReference type="ChEBI" id="CHEBI:85454"/>
        <dbReference type="EC" id="2.1.1.37"/>
    </reaction>
</comment>
<keyword evidence="1 5" id="KW-0489">Methyltransferase</keyword>
<dbReference type="PROSITE" id="PS00094">
    <property type="entry name" value="C5_MTASE_1"/>
    <property type="match status" value="1"/>
</dbReference>
<organism evidence="8 9">
    <name type="scientific">Bacillus pumilus</name>
    <name type="common">Bacillus mesentericus</name>
    <dbReference type="NCBI Taxonomy" id="1408"/>
    <lineage>
        <taxon>Bacteria</taxon>
        <taxon>Bacillati</taxon>
        <taxon>Bacillota</taxon>
        <taxon>Bacilli</taxon>
        <taxon>Bacillales</taxon>
        <taxon>Bacillaceae</taxon>
        <taxon>Bacillus</taxon>
    </lineage>
</organism>
<dbReference type="GO" id="GO:0003886">
    <property type="term" value="F:DNA (cytosine-5-)-methyltransferase activity"/>
    <property type="evidence" value="ECO:0007669"/>
    <property type="project" value="UniProtKB-EC"/>
</dbReference>